<dbReference type="RefSeq" id="WP_061928970.1">
    <property type="nucleotide sequence ID" value="NZ_JBEYBH010000024.1"/>
</dbReference>
<dbReference type="OrthoDB" id="4235259at2"/>
<organism evidence="2 3">
    <name type="scientific">Streptomyces bungoensis</name>
    <dbReference type="NCBI Taxonomy" id="285568"/>
    <lineage>
        <taxon>Bacteria</taxon>
        <taxon>Bacillati</taxon>
        <taxon>Actinomycetota</taxon>
        <taxon>Actinomycetes</taxon>
        <taxon>Kitasatosporales</taxon>
        <taxon>Streptomycetaceae</taxon>
        <taxon>Streptomyces</taxon>
    </lineage>
</organism>
<reference evidence="2 3" key="1">
    <citation type="submission" date="2015-10" db="EMBL/GenBank/DDBJ databases">
        <title>Draft genome sequence of Streptomyces bungoensis DSM 41781, type strain for the species Streptomyces bungoensis.</title>
        <authorList>
            <person name="Ruckert C."/>
            <person name="Winkler A."/>
            <person name="Kalinowski J."/>
            <person name="Kampfer P."/>
            <person name="Glaeser S."/>
        </authorList>
    </citation>
    <scope>NUCLEOTIDE SEQUENCE [LARGE SCALE GENOMIC DNA]</scope>
    <source>
        <strain evidence="2 3">DSM 41781</strain>
    </source>
</reference>
<accession>A0A124I1N4</accession>
<feature type="compositionally biased region" description="Low complexity" evidence="1">
    <location>
        <begin position="29"/>
        <end position="49"/>
    </location>
</feature>
<name>A0A124I1N4_9ACTN</name>
<dbReference type="AlphaFoldDB" id="A0A124I1N4"/>
<dbReference type="STRING" id="285568.AQJ66_32065"/>
<evidence type="ECO:0000313" key="2">
    <source>
        <dbReference type="EMBL" id="KUN77861.1"/>
    </source>
</evidence>
<keyword evidence="3" id="KW-1185">Reference proteome</keyword>
<gene>
    <name evidence="2" type="ORF">AQJ66_32065</name>
</gene>
<evidence type="ECO:0000256" key="1">
    <source>
        <dbReference type="SAM" id="MobiDB-lite"/>
    </source>
</evidence>
<feature type="region of interest" description="Disordered" evidence="1">
    <location>
        <begin position="1"/>
        <end position="49"/>
    </location>
</feature>
<comment type="caution">
    <text evidence="2">The sequence shown here is derived from an EMBL/GenBank/DDBJ whole genome shotgun (WGS) entry which is preliminary data.</text>
</comment>
<dbReference type="Proteomes" id="UP000053024">
    <property type="component" value="Unassembled WGS sequence"/>
</dbReference>
<proteinExistence type="predicted"/>
<sequence>MTALPGSPAIRNRLSVRPPAARERVVLDPPVARGRAAGDPPAPPATGTRRLAADPEAVDAVGEALAALHDDDAPGTVPVILAAGDYTAHAAGTFTAHCDDRARRLRPADSVGLEPSGLLRRFTELTGWRGPGYVVAEPAGDGTAALRLARGLVAADRARVVYLCEVLRRLDTGAFWAVATRVRRAPAQPLPGDPVRPALLTAGLDPVTRDRSAVLRAHLSPRPHDPAEEQQ</sequence>
<evidence type="ECO:0000313" key="3">
    <source>
        <dbReference type="Proteomes" id="UP000053024"/>
    </source>
</evidence>
<dbReference type="EMBL" id="LMWX01000060">
    <property type="protein sequence ID" value="KUN77861.1"/>
    <property type="molecule type" value="Genomic_DNA"/>
</dbReference>
<protein>
    <submittedName>
        <fullName evidence="2">Uncharacterized protein</fullName>
    </submittedName>
</protein>